<reference evidence="1 2" key="1">
    <citation type="submission" date="2021-06" db="EMBL/GenBank/DDBJ databases">
        <title>Caerostris extrusa draft genome.</title>
        <authorList>
            <person name="Kono N."/>
            <person name="Arakawa K."/>
        </authorList>
    </citation>
    <scope>NUCLEOTIDE SEQUENCE [LARGE SCALE GENOMIC DNA]</scope>
</reference>
<gene>
    <name evidence="1" type="ORF">CEXT_734491</name>
</gene>
<keyword evidence="2" id="KW-1185">Reference proteome</keyword>
<accession>A0AAV4N2X7</accession>
<dbReference type="Proteomes" id="UP001054945">
    <property type="component" value="Unassembled WGS sequence"/>
</dbReference>
<sequence>MQVKHELQIRTYNAHRTCLRGKSSEQSLAQCKESLQIEDVGKSTWLRQPEPAELVKVEDRYRGNVEMN</sequence>
<evidence type="ECO:0000313" key="1">
    <source>
        <dbReference type="EMBL" id="GIX78630.1"/>
    </source>
</evidence>
<evidence type="ECO:0000313" key="2">
    <source>
        <dbReference type="Proteomes" id="UP001054945"/>
    </source>
</evidence>
<proteinExistence type="predicted"/>
<dbReference type="EMBL" id="BPLR01002856">
    <property type="protein sequence ID" value="GIX78630.1"/>
    <property type="molecule type" value="Genomic_DNA"/>
</dbReference>
<organism evidence="1 2">
    <name type="scientific">Caerostris extrusa</name>
    <name type="common">Bark spider</name>
    <name type="synonym">Caerostris bankana</name>
    <dbReference type="NCBI Taxonomy" id="172846"/>
    <lineage>
        <taxon>Eukaryota</taxon>
        <taxon>Metazoa</taxon>
        <taxon>Ecdysozoa</taxon>
        <taxon>Arthropoda</taxon>
        <taxon>Chelicerata</taxon>
        <taxon>Arachnida</taxon>
        <taxon>Araneae</taxon>
        <taxon>Araneomorphae</taxon>
        <taxon>Entelegynae</taxon>
        <taxon>Araneoidea</taxon>
        <taxon>Araneidae</taxon>
        <taxon>Caerostris</taxon>
    </lineage>
</organism>
<protein>
    <submittedName>
        <fullName evidence="1">Uncharacterized protein</fullName>
    </submittedName>
</protein>
<comment type="caution">
    <text evidence="1">The sequence shown here is derived from an EMBL/GenBank/DDBJ whole genome shotgun (WGS) entry which is preliminary data.</text>
</comment>
<name>A0AAV4N2X7_CAEEX</name>
<dbReference type="AlphaFoldDB" id="A0AAV4N2X7"/>